<organism evidence="5 6">
    <name type="scientific">Gopherus agassizii</name>
    <name type="common">Agassiz's desert tortoise</name>
    <dbReference type="NCBI Taxonomy" id="38772"/>
    <lineage>
        <taxon>Eukaryota</taxon>
        <taxon>Metazoa</taxon>
        <taxon>Chordata</taxon>
        <taxon>Craniata</taxon>
        <taxon>Vertebrata</taxon>
        <taxon>Euteleostomi</taxon>
        <taxon>Archelosauria</taxon>
        <taxon>Testudinata</taxon>
        <taxon>Testudines</taxon>
        <taxon>Cryptodira</taxon>
        <taxon>Durocryptodira</taxon>
        <taxon>Testudinoidea</taxon>
        <taxon>Testudinidae</taxon>
        <taxon>Gopherus</taxon>
    </lineage>
</organism>
<evidence type="ECO:0000256" key="3">
    <source>
        <dbReference type="SAM" id="MobiDB-lite"/>
    </source>
</evidence>
<evidence type="ECO:0000313" key="5">
    <source>
        <dbReference type="Ensembl" id="ENSGAGP00000003326.1"/>
    </source>
</evidence>
<dbReference type="Ensembl" id="ENSGAGT00000003831.1">
    <property type="protein sequence ID" value="ENSGAGP00000003326.1"/>
    <property type="gene ID" value="ENSGAGG00000002685.1"/>
</dbReference>
<sequence length="164" mass="17909">MREMQKQQPRFTEEQKKELAEVHPWVKKGLLPKAINVMACVDCGSNPASRLAPLYDTEPHAMELSATLEPMEEGSGAPPCLDMAMEEEEVGAGCPSEPGTHTGWTRSAGPALAPGLSQVERRAEPGPAPDPTLPVGAPRRLELALRRVEYLFLKGFFLYEKAGQ</sequence>
<evidence type="ECO:0000313" key="6">
    <source>
        <dbReference type="Proteomes" id="UP000291020"/>
    </source>
</evidence>
<dbReference type="PANTHER" id="PTHR11269:SF16">
    <property type="entry name" value="PERIOD CIRCADIAN PROTEIN"/>
    <property type="match status" value="1"/>
</dbReference>
<dbReference type="STRING" id="38772.ENSGAGP00000003326"/>
<dbReference type="GO" id="GO:0005737">
    <property type="term" value="C:cytoplasm"/>
    <property type="evidence" value="ECO:0007669"/>
    <property type="project" value="TreeGrafter"/>
</dbReference>
<reference evidence="5" key="2">
    <citation type="submission" date="2025-08" db="UniProtKB">
        <authorList>
            <consortium name="Ensembl"/>
        </authorList>
    </citation>
    <scope>IDENTIFICATION</scope>
</reference>
<dbReference type="GO" id="GO:0000122">
    <property type="term" value="P:negative regulation of transcription by RNA polymerase II"/>
    <property type="evidence" value="ECO:0007669"/>
    <property type="project" value="TreeGrafter"/>
</dbReference>
<reference evidence="5" key="3">
    <citation type="submission" date="2025-09" db="UniProtKB">
        <authorList>
            <consortium name="Ensembl"/>
        </authorList>
    </citation>
    <scope>IDENTIFICATION</scope>
</reference>
<feature type="region of interest" description="Disordered" evidence="3">
    <location>
        <begin position="87"/>
        <end position="112"/>
    </location>
</feature>
<feature type="domain" description="Period circadian-like C-terminal" evidence="4">
    <location>
        <begin position="1"/>
        <end position="40"/>
    </location>
</feature>
<comment type="subcellular location">
    <subcellularLocation>
        <location evidence="1">Nucleus</location>
    </subcellularLocation>
</comment>
<dbReference type="Proteomes" id="UP000291020">
    <property type="component" value="Unassembled WGS sequence"/>
</dbReference>
<dbReference type="Pfam" id="PF12114">
    <property type="entry name" value="Period_C"/>
    <property type="match status" value="1"/>
</dbReference>
<dbReference type="InterPro" id="IPR022728">
    <property type="entry name" value="Period_circadian-like_C"/>
</dbReference>
<keyword evidence="6" id="KW-1185">Reference proteome</keyword>
<proteinExistence type="predicted"/>
<evidence type="ECO:0000256" key="2">
    <source>
        <dbReference type="ARBA" id="ARBA00023242"/>
    </source>
</evidence>
<name>A0A452GN98_9SAUR</name>
<protein>
    <recommendedName>
        <fullName evidence="4">Period circadian-like C-terminal domain-containing protein</fullName>
    </recommendedName>
</protein>
<dbReference type="AlphaFoldDB" id="A0A452GN98"/>
<reference evidence="6" key="1">
    <citation type="journal article" date="2017" name="PLoS ONE">
        <title>The Agassiz's desert tortoise genome provides a resource for the conservation of a threatened species.</title>
        <authorList>
            <person name="Tollis M."/>
            <person name="DeNardo D.F."/>
            <person name="Cornelius J.A."/>
            <person name="Dolby G.A."/>
            <person name="Edwards T."/>
            <person name="Henen B.T."/>
            <person name="Karl A.E."/>
            <person name="Murphy R.W."/>
            <person name="Kusumi K."/>
        </authorList>
    </citation>
    <scope>NUCLEOTIDE SEQUENCE [LARGE SCALE GENOMIC DNA]</scope>
</reference>
<accession>A0A452GN98</accession>
<dbReference type="GO" id="GO:0001222">
    <property type="term" value="F:transcription corepressor binding"/>
    <property type="evidence" value="ECO:0007669"/>
    <property type="project" value="TreeGrafter"/>
</dbReference>
<dbReference type="GO" id="GO:0032922">
    <property type="term" value="P:circadian regulation of gene expression"/>
    <property type="evidence" value="ECO:0007669"/>
    <property type="project" value="TreeGrafter"/>
</dbReference>
<keyword evidence="2" id="KW-0539">Nucleus</keyword>
<dbReference type="GO" id="GO:0005634">
    <property type="term" value="C:nucleus"/>
    <property type="evidence" value="ECO:0007669"/>
    <property type="project" value="UniProtKB-SubCell"/>
</dbReference>
<dbReference type="PANTHER" id="PTHR11269">
    <property type="entry name" value="PERIOD CIRCADIAN PROTEIN"/>
    <property type="match status" value="1"/>
</dbReference>
<dbReference type="GO" id="GO:0043153">
    <property type="term" value="P:entrainment of circadian clock by photoperiod"/>
    <property type="evidence" value="ECO:0007669"/>
    <property type="project" value="TreeGrafter"/>
</dbReference>
<evidence type="ECO:0000256" key="1">
    <source>
        <dbReference type="ARBA" id="ARBA00004123"/>
    </source>
</evidence>
<evidence type="ECO:0000259" key="4">
    <source>
        <dbReference type="Pfam" id="PF12114"/>
    </source>
</evidence>
<dbReference type="InterPro" id="IPR050760">
    <property type="entry name" value="Period_circadian_regulator"/>
</dbReference>
<dbReference type="GO" id="GO:0000976">
    <property type="term" value="F:transcription cis-regulatory region binding"/>
    <property type="evidence" value="ECO:0007669"/>
    <property type="project" value="TreeGrafter"/>
</dbReference>